<evidence type="ECO:0008006" key="4">
    <source>
        <dbReference type="Google" id="ProtNLM"/>
    </source>
</evidence>
<dbReference type="PANTHER" id="PTHR34720:SF9">
    <property type="entry name" value="BLR4714 PROTEIN"/>
    <property type="match status" value="1"/>
</dbReference>
<evidence type="ECO:0000313" key="2">
    <source>
        <dbReference type="EMBL" id="PSJ41274.1"/>
    </source>
</evidence>
<protein>
    <recommendedName>
        <fullName evidence="4">Peptidase M11</fullName>
    </recommendedName>
</protein>
<dbReference type="NCBIfam" id="NF012211">
    <property type="entry name" value="tand_rpt_95"/>
    <property type="match status" value="2"/>
</dbReference>
<comment type="caution">
    <text evidence="2">The sequence shown here is derived from an EMBL/GenBank/DDBJ whole genome shotgun (WGS) entry which is preliminary data.</text>
</comment>
<gene>
    <name evidence="2" type="ORF">C7I36_10465</name>
</gene>
<organism evidence="2 3">
    <name type="scientific">Zobellella taiwanensis</name>
    <dbReference type="NCBI Taxonomy" id="347535"/>
    <lineage>
        <taxon>Bacteria</taxon>
        <taxon>Pseudomonadati</taxon>
        <taxon>Pseudomonadota</taxon>
        <taxon>Gammaproteobacteria</taxon>
        <taxon>Aeromonadales</taxon>
        <taxon>Aeromonadaceae</taxon>
        <taxon>Zobellella</taxon>
    </lineage>
</organism>
<name>A0A2P7QTI1_9GAMM</name>
<feature type="chain" id="PRO_5015110374" description="Peptidase M11" evidence="1">
    <location>
        <begin position="30"/>
        <end position="764"/>
    </location>
</feature>
<evidence type="ECO:0000256" key="1">
    <source>
        <dbReference type="SAM" id="SignalP"/>
    </source>
</evidence>
<dbReference type="SUPFAM" id="SSF55486">
    <property type="entry name" value="Metalloproteases ('zincins'), catalytic domain"/>
    <property type="match status" value="1"/>
</dbReference>
<dbReference type="PANTHER" id="PTHR34720">
    <property type="entry name" value="MICROCYSTIN DEPENDENT PROTEIN"/>
    <property type="match status" value="1"/>
</dbReference>
<dbReference type="OrthoDB" id="5904383at2"/>
<dbReference type="AlphaFoldDB" id="A0A2P7QTI1"/>
<keyword evidence="1" id="KW-0732">Signal</keyword>
<reference evidence="2 3" key="1">
    <citation type="submission" date="2018-03" db="EMBL/GenBank/DDBJ databases">
        <title>The draft genome of Zobellella taiwanensis JCM 13381.</title>
        <authorList>
            <person name="Liu L."/>
            <person name="Li L."/>
            <person name="Wang T."/>
            <person name="Zhang X."/>
            <person name="Liang L."/>
        </authorList>
    </citation>
    <scope>NUCLEOTIDE SEQUENCE [LARGE SCALE GENOMIC DNA]</scope>
    <source>
        <strain evidence="2 3">JCM 13381</strain>
    </source>
</reference>
<keyword evidence="3" id="KW-1185">Reference proteome</keyword>
<dbReference type="Gene3D" id="2.60.40.3440">
    <property type="match status" value="2"/>
</dbReference>
<feature type="signal peptide" evidence="1">
    <location>
        <begin position="1"/>
        <end position="29"/>
    </location>
</feature>
<dbReference type="Proteomes" id="UP000242181">
    <property type="component" value="Unassembled WGS sequence"/>
</dbReference>
<evidence type="ECO:0000313" key="3">
    <source>
        <dbReference type="Proteomes" id="UP000242181"/>
    </source>
</evidence>
<dbReference type="EMBL" id="PXYH01000013">
    <property type="protein sequence ID" value="PSJ41274.1"/>
    <property type="molecule type" value="Genomic_DNA"/>
</dbReference>
<dbReference type="Pfam" id="PF17963">
    <property type="entry name" value="Big_9"/>
    <property type="match status" value="2"/>
</dbReference>
<proteinExistence type="predicted"/>
<accession>A0A2P7QTI1</accession>
<sequence length="764" mass="80703">MHLSRLAIARFLVAGGVAAALSMPMSALAAPEHQARGFSDLKVSGQVRAAQVVEEHNKALKNLMQEWRSATGADQAMAEVRLIELVSQRREALRELAQGQPGQALQLVATDGWASMPDRIRALLERRVELQGELELRYEHHEEGGSRLRYLLHTPNAERLELYLAGHAGDLHSGQLVRLSGYALGRPVDSADDEILLSADELLVLAAEGGADGGSNGGSVGSGYLSLGEQRTAVILVNYRNAPDDKPWSRQQAADFMFGPVSNYFMEASYGQTWLGGEALGWYTVPLDGGNCPSATIDEANKLATQSGVDLSRYDRLVYFVPSSSGCNANWATVGGSPSRAFITAGLNLKFVAHELGHNMGLMHAHGLSCSEGVLAGNCTSLEYGDTMDIMGNAASHTNPFQKELLGWLNRELAPAVTEVTTGGTYILAPTASQDSSPKGLKVLRGLDANGRKQWYYLDHRQPIGADKPLFASSTFGDPETLANGILLRLATEGDRNSSYLLDMTPGSVTWAPEFDLMDPALGAGISYVDADSGLTITPLWADEKGMTVDIHFEGGEPEAANRAPVAVNDSTGTRQDTAVTIAVLANDWDPDADKLSITAVGSSTGQVAISGNSLVYTPPAGFSGTEVFGYRIADGRGGEAGASVTVVVEAVEQEAEPEVANQAPVASNDEVALDAIQAITIDVLANDDDPDGDMLAITAVAPGGKGSVVLNPDGTLTYTPARNFKNNDSFGYTISDGRLSASATVSIRLQGGDGGGKGNGKKR</sequence>